<proteinExistence type="predicted"/>
<dbReference type="PANTHER" id="PTHR39420">
    <property type="match status" value="1"/>
</dbReference>
<dbReference type="Proteomes" id="UP000744769">
    <property type="component" value="Unassembled WGS sequence"/>
</dbReference>
<dbReference type="PANTHER" id="PTHR39420:SF2">
    <property type="entry name" value="HYDROLASE"/>
    <property type="match status" value="1"/>
</dbReference>
<dbReference type="InterPro" id="IPR018766">
    <property type="entry name" value="Zinicin_2"/>
</dbReference>
<dbReference type="GO" id="GO:0008237">
    <property type="term" value="F:metallopeptidase activity"/>
    <property type="evidence" value="ECO:0007669"/>
    <property type="project" value="UniProtKB-KW"/>
</dbReference>
<feature type="region of interest" description="Disordered" evidence="1">
    <location>
        <begin position="452"/>
        <end position="486"/>
    </location>
</feature>
<dbReference type="RefSeq" id="WP_166197141.1">
    <property type="nucleotide sequence ID" value="NZ_JAAOIV010000008.1"/>
</dbReference>
<feature type="compositionally biased region" description="Basic and acidic residues" evidence="1">
    <location>
        <begin position="460"/>
        <end position="476"/>
    </location>
</feature>
<dbReference type="AlphaFoldDB" id="A0A967E9K2"/>
<keyword evidence="3" id="KW-1185">Reference proteome</keyword>
<gene>
    <name evidence="2" type="ORF">G9U51_11880</name>
</gene>
<keyword evidence="2" id="KW-0482">Metalloprotease</keyword>
<name>A0A967E9K2_9MICO</name>
<dbReference type="NCBIfam" id="TIGR03624">
    <property type="entry name" value="putative hydrolase"/>
    <property type="match status" value="1"/>
</dbReference>
<organism evidence="2 3">
    <name type="scientific">Metallococcus carri</name>
    <dbReference type="NCBI Taxonomy" id="1656884"/>
    <lineage>
        <taxon>Bacteria</taxon>
        <taxon>Bacillati</taxon>
        <taxon>Actinomycetota</taxon>
        <taxon>Actinomycetes</taxon>
        <taxon>Micrococcales</taxon>
        <taxon>Dermacoccaceae</taxon>
        <taxon>Metallococcus</taxon>
    </lineage>
</organism>
<feature type="compositionally biased region" description="Acidic residues" evidence="1">
    <location>
        <begin position="477"/>
        <end position="486"/>
    </location>
</feature>
<protein>
    <submittedName>
        <fullName evidence="2">Zinc-dependent metalloprotease</fullName>
    </submittedName>
</protein>
<dbReference type="Gene3D" id="1.20.150.30">
    <property type="entry name" value="Zincin-like metallopeptidase, N-terminal domain"/>
    <property type="match status" value="1"/>
</dbReference>
<evidence type="ECO:0000313" key="3">
    <source>
        <dbReference type="Proteomes" id="UP000744769"/>
    </source>
</evidence>
<reference evidence="2" key="1">
    <citation type="submission" date="2020-03" db="EMBL/GenBank/DDBJ databases">
        <title>Draft sequencing of Calidifontibacter sp. DB0510.</title>
        <authorList>
            <person name="Kim D.-U."/>
        </authorList>
    </citation>
    <scope>NUCLEOTIDE SEQUENCE</scope>
    <source>
        <strain evidence="2">DB0510</strain>
    </source>
</reference>
<evidence type="ECO:0000313" key="2">
    <source>
        <dbReference type="EMBL" id="NHN56477.1"/>
    </source>
</evidence>
<comment type="caution">
    <text evidence="2">The sequence shown here is derived from an EMBL/GenBank/DDBJ whole genome shotgun (WGS) entry which is preliminary data.</text>
</comment>
<keyword evidence="2" id="KW-0378">Hydrolase</keyword>
<dbReference type="Pfam" id="PF10103">
    <property type="entry name" value="Zincin_2"/>
    <property type="match status" value="1"/>
</dbReference>
<accession>A0A967E9K2</accession>
<dbReference type="EMBL" id="JAAOIV010000008">
    <property type="protein sequence ID" value="NHN56477.1"/>
    <property type="molecule type" value="Genomic_DNA"/>
</dbReference>
<dbReference type="SUPFAM" id="SSF55486">
    <property type="entry name" value="Metalloproteases ('zincins'), catalytic domain"/>
    <property type="match status" value="1"/>
</dbReference>
<dbReference type="InterPro" id="IPR042271">
    <property type="entry name" value="Zinicin_2_N"/>
</dbReference>
<sequence>MTDQPHRPDDEFGDEPFDLGEILRSLTGGEANPELMAQLQQMGLGSMDPAMMQQLQAQIQAMMSAPSDGSLNMSVATDVARKTVSAAGDPSISESTKRDVEQVTAVADLWLDAVTDFASTGAGKAWSRSEWVEATMPTWRRLVDPIATAVGGAVQRAMREQIERLGAAEAGGMPGAMMGQMEPMIARMSSGVFAAQLGQAVGTLAGDLVSGAEVGLPLVEGDPVVMLPSNVAAFAEGLEVDAGEVHLFLAVREAARVRLFHAVPWLGPALLAAVQSYAGDIRIDTEGIEEALQGIDGQDPQQMQQALQGSMFNPEPSEAQKRALAHLETLLALVEGWVDQVSAAAVAPHLPHAAALAEAVRRRRATGGAAERVFASLVGLELRPRRMREAAALFAALEEAGGGARRDEAWKHPDFAPTAADLDDPAAYVAGERTIEAGSGTDDMDDALAALLAQGTDELNAERSSEDDESSGKDKGEDDEPGPTPS</sequence>
<evidence type="ECO:0000256" key="1">
    <source>
        <dbReference type="SAM" id="MobiDB-lite"/>
    </source>
</evidence>
<keyword evidence="2" id="KW-0645">Protease</keyword>